<dbReference type="RefSeq" id="WP_195766048.1">
    <property type="nucleotide sequence ID" value="NZ_JAAOCY010000001.1"/>
</dbReference>
<dbReference type="EMBL" id="JACSZT010000008">
    <property type="protein sequence ID" value="MBC6499309.1"/>
    <property type="molecule type" value="Genomic_DNA"/>
</dbReference>
<reference evidence="4" key="1">
    <citation type="submission" date="2020-08" db="EMBL/GenBank/DDBJ databases">
        <title>Complete genome sequence of Weissella confusa strain FS54 provides insights into metabolic potential.</title>
        <authorList>
            <person name="Fhoula I."/>
            <person name="Najjari A."/>
            <person name="Lekired A."/>
            <person name="Bessrour-Aouam N."/>
            <person name="Jaballah S."/>
            <person name="Klibi N."/>
            <person name="Ouzari H.-I."/>
        </authorList>
    </citation>
    <scope>NUCLEOTIDE SEQUENCE</scope>
    <source>
        <strain evidence="4">FS54</strain>
    </source>
</reference>
<comment type="caution">
    <text evidence="4">The sequence shown here is derived from an EMBL/GenBank/DDBJ whole genome shotgun (WGS) entry which is preliminary data.</text>
</comment>
<feature type="domain" description="Phage capsid-like C-terminal" evidence="3">
    <location>
        <begin position="167"/>
        <end position="407"/>
    </location>
</feature>
<dbReference type="Pfam" id="PF05065">
    <property type="entry name" value="Phage_capsid"/>
    <property type="match status" value="1"/>
</dbReference>
<evidence type="ECO:0000313" key="5">
    <source>
        <dbReference type="Proteomes" id="UP000650485"/>
    </source>
</evidence>
<evidence type="ECO:0000256" key="2">
    <source>
        <dbReference type="SAM" id="MobiDB-lite"/>
    </source>
</evidence>
<feature type="compositionally biased region" description="Polar residues" evidence="2">
    <location>
        <begin position="71"/>
        <end position="85"/>
    </location>
</feature>
<sequence length="430" mass="46663">MATLDESVQAKNTALQDAIDAAQKLIDDPNATADDAQAAMDAVKQIENDIKDLQSLQDAQPEDTKEPAQDDSASPTPDVGSSVSEDNTEDDAPTDDKSEKDNTDENEAPANGAGDDEKKDEERSMPIEVTKTPQDKQSEQAEQRSAFNAFMRSKGEKREGLTSTDAGSLIPEEIIYDPTLKLETVVDLASLVQKTKVSAASGKYPILKRASTTIPSVDELEANPDLAKPQFLQVDWKVATHRGALPISQESLDDAQIDLGQLVAEHIQTIKTNTTNAAIATKLASFTAKSVPANAIVDGLKDIVNVSLDPAYNKTFVMTQSMYNELDKTKDNEGRYLLQDQISSPAGKSLFGLPVNVIADNQFVSTDTVGTKKLWVGDLRRAILFADRLDVAIEWVDNDIYGRIPRVVIRFDVEAADTDAGYMVSITAEA</sequence>
<dbReference type="InterPro" id="IPR054612">
    <property type="entry name" value="Phage_capsid-like_C"/>
</dbReference>
<dbReference type="Proteomes" id="UP000650485">
    <property type="component" value="Unassembled WGS sequence"/>
</dbReference>
<dbReference type="InterPro" id="IPR024455">
    <property type="entry name" value="Phage_capsid"/>
</dbReference>
<gene>
    <name evidence="4" type="ORF">H7R52_11615</name>
</gene>
<dbReference type="Gene3D" id="3.30.2320.10">
    <property type="entry name" value="hypothetical protein PF0899 domain"/>
    <property type="match status" value="1"/>
</dbReference>
<dbReference type="AlphaFoldDB" id="A0A923SNT6"/>
<feature type="compositionally biased region" description="Basic and acidic residues" evidence="2">
    <location>
        <begin position="94"/>
        <end position="103"/>
    </location>
</feature>
<name>A0A923SNT6_WEICO</name>
<feature type="region of interest" description="Disordered" evidence="2">
    <location>
        <begin position="48"/>
        <end position="123"/>
    </location>
</feature>
<dbReference type="NCBIfam" id="TIGR01554">
    <property type="entry name" value="major_cap_HK97"/>
    <property type="match status" value="1"/>
</dbReference>
<evidence type="ECO:0000256" key="1">
    <source>
        <dbReference type="ARBA" id="ARBA00004328"/>
    </source>
</evidence>
<evidence type="ECO:0000259" key="3">
    <source>
        <dbReference type="Pfam" id="PF05065"/>
    </source>
</evidence>
<accession>A0A923SNT6</accession>
<evidence type="ECO:0000313" key="4">
    <source>
        <dbReference type="EMBL" id="MBC6499309.1"/>
    </source>
</evidence>
<comment type="subcellular location">
    <subcellularLocation>
        <location evidence="1">Virion</location>
    </subcellularLocation>
</comment>
<dbReference type="SUPFAM" id="SSF56563">
    <property type="entry name" value="Major capsid protein gp5"/>
    <property type="match status" value="1"/>
</dbReference>
<protein>
    <submittedName>
        <fullName evidence="4">Phage major capsid protein</fullName>
    </submittedName>
</protein>
<proteinExistence type="predicted"/>
<dbReference type="Gene3D" id="3.30.2400.10">
    <property type="entry name" value="Major capsid protein gp5"/>
    <property type="match status" value="1"/>
</dbReference>
<organism evidence="4 5">
    <name type="scientific">Weissella confusa</name>
    <name type="common">Lactobacillus confusus</name>
    <dbReference type="NCBI Taxonomy" id="1583"/>
    <lineage>
        <taxon>Bacteria</taxon>
        <taxon>Bacillati</taxon>
        <taxon>Bacillota</taxon>
        <taxon>Bacilli</taxon>
        <taxon>Lactobacillales</taxon>
        <taxon>Lactobacillaceae</taxon>
        <taxon>Weissella</taxon>
    </lineage>
</organism>